<dbReference type="InterPro" id="IPR023404">
    <property type="entry name" value="rSAM_horseshoe"/>
</dbReference>
<comment type="similarity">
    <text evidence="14">Belongs to the methylthiotransferase family. MtaB subfamily.</text>
</comment>
<evidence type="ECO:0000256" key="8">
    <source>
        <dbReference type="ARBA" id="ARBA00022694"/>
    </source>
</evidence>
<keyword evidence="10" id="KW-0408">Iron</keyword>
<dbReference type="Gene3D" id="3.40.50.12160">
    <property type="entry name" value="Methylthiotransferase, N-terminal domain"/>
    <property type="match status" value="1"/>
</dbReference>
<dbReference type="Proteomes" id="UP000017747">
    <property type="component" value="Unassembled WGS sequence"/>
</dbReference>
<keyword evidence="8" id="KW-0819">tRNA processing</keyword>
<comment type="caution">
    <text evidence="18">The sequence shown here is derived from an EMBL/GenBank/DDBJ whole genome shotgun (WGS) entry which is preliminary data.</text>
</comment>
<dbReference type="FunFam" id="3.80.30.20:FF:000001">
    <property type="entry name" value="tRNA-2-methylthio-N(6)-dimethylallyladenosine synthase 2"/>
    <property type="match status" value="1"/>
</dbReference>
<evidence type="ECO:0000256" key="5">
    <source>
        <dbReference type="ARBA" id="ARBA00022490"/>
    </source>
</evidence>
<dbReference type="RefSeq" id="WP_023383235.1">
    <property type="nucleotide sequence ID" value="NZ_AXUN02000186.1"/>
</dbReference>
<dbReference type="PANTHER" id="PTHR11918">
    <property type="entry name" value="RADICAL SAM PROTEINS"/>
    <property type="match status" value="1"/>
</dbReference>
<keyword evidence="9" id="KW-0479">Metal-binding</keyword>
<keyword evidence="18" id="KW-0687">Ribonucleoprotein</keyword>
<dbReference type="InterPro" id="IPR007197">
    <property type="entry name" value="rSAM"/>
</dbReference>
<evidence type="ECO:0000259" key="16">
    <source>
        <dbReference type="PROSITE" id="PS51449"/>
    </source>
</evidence>
<evidence type="ECO:0000256" key="10">
    <source>
        <dbReference type="ARBA" id="ARBA00023004"/>
    </source>
</evidence>
<comment type="function">
    <text evidence="2">Catalyzes the methylthiolation of N6-threonylcarbamoyladenosine (t(6)A), leading to the formation of 2-methylthio-N6-threonylcarbamoyladenosine (ms(2)t(6)A) at position 37 in tRNAs that read codons beginning with adenine.</text>
</comment>
<evidence type="ECO:0000256" key="7">
    <source>
        <dbReference type="ARBA" id="ARBA00022691"/>
    </source>
</evidence>
<dbReference type="GO" id="GO:0046872">
    <property type="term" value="F:metal ion binding"/>
    <property type="evidence" value="ECO:0007669"/>
    <property type="project" value="UniProtKB-KW"/>
</dbReference>
<dbReference type="PROSITE" id="PS51918">
    <property type="entry name" value="RADICAL_SAM"/>
    <property type="match status" value="1"/>
</dbReference>
<evidence type="ECO:0000256" key="14">
    <source>
        <dbReference type="ARBA" id="ARBA00061574"/>
    </source>
</evidence>
<evidence type="ECO:0000313" key="19">
    <source>
        <dbReference type="Proteomes" id="UP000017747"/>
    </source>
</evidence>
<dbReference type="InterPro" id="IPR038135">
    <property type="entry name" value="Methylthiotransferase_N_sf"/>
</dbReference>
<keyword evidence="7" id="KW-0949">S-adenosyl-L-methionine</keyword>
<keyword evidence="18" id="KW-0689">Ribosomal protein</keyword>
<dbReference type="Pfam" id="PF00919">
    <property type="entry name" value="UPF0004"/>
    <property type="match status" value="1"/>
</dbReference>
<dbReference type="EMBL" id="AXUN02000186">
    <property type="protein sequence ID" value="ETA80170.1"/>
    <property type="molecule type" value="Genomic_DNA"/>
</dbReference>
<reference evidence="18 19" key="1">
    <citation type="journal article" date="2014" name="Genome Announc.">
        <title>Genome Sequence of Youngiibacter fragilis, the Type Strain of the Genus Youngiibacter.</title>
        <authorList>
            <person name="Wawrik C.B."/>
            <person name="Callaghan A.V."/>
            <person name="Stamps B.W."/>
            <person name="Wawrik B."/>
        </authorList>
    </citation>
    <scope>NUCLEOTIDE SEQUENCE [LARGE SCALE GENOMIC DNA]</scope>
    <source>
        <strain evidence="18 19">232.1</strain>
    </source>
</reference>
<dbReference type="InterPro" id="IPR006467">
    <property type="entry name" value="MiaB-like_bact"/>
</dbReference>
<dbReference type="FunFam" id="3.40.50.12160:FF:000004">
    <property type="entry name" value="Threonylcarbamoyladenosine tRNA methylthiotransferase MtaB"/>
    <property type="match status" value="1"/>
</dbReference>
<dbReference type="SFLD" id="SFLDG01082">
    <property type="entry name" value="B12-binding_domain_containing"/>
    <property type="match status" value="1"/>
</dbReference>
<dbReference type="InterPro" id="IPR034557">
    <property type="entry name" value="ThrcA_tRNA_MEthiotransferase"/>
</dbReference>
<dbReference type="SFLD" id="SFLDG01061">
    <property type="entry name" value="methylthiotransferase"/>
    <property type="match status" value="1"/>
</dbReference>
<protein>
    <recommendedName>
        <fullName evidence="15">Threonylcarbamoyladenosine tRNA methylthiotransferase MtaB</fullName>
        <ecNumber evidence="3">2.8.4.5</ecNumber>
    </recommendedName>
    <alternativeName>
        <fullName evidence="12">tRNA-t(6)A37 methylthiotransferase</fullName>
    </alternativeName>
</protein>
<keyword evidence="4" id="KW-0004">4Fe-4S</keyword>
<dbReference type="STRING" id="994573.T472_0213115"/>
<evidence type="ECO:0000259" key="17">
    <source>
        <dbReference type="PROSITE" id="PS51918"/>
    </source>
</evidence>
<dbReference type="Gene3D" id="3.80.30.20">
    <property type="entry name" value="tm_1862 like domain"/>
    <property type="match status" value="1"/>
</dbReference>
<evidence type="ECO:0000256" key="9">
    <source>
        <dbReference type="ARBA" id="ARBA00022723"/>
    </source>
</evidence>
<dbReference type="OrthoDB" id="9805215at2"/>
<dbReference type="InterPro" id="IPR013848">
    <property type="entry name" value="Methylthiotransferase_N"/>
</dbReference>
<accession>V7I1Q9</accession>
<keyword evidence="6 18" id="KW-0808">Transferase</keyword>
<evidence type="ECO:0000256" key="15">
    <source>
        <dbReference type="ARBA" id="ARBA00069898"/>
    </source>
</evidence>
<dbReference type="PATRIC" id="fig|994573.3.peg.2451"/>
<evidence type="ECO:0000256" key="13">
    <source>
        <dbReference type="ARBA" id="ARBA00051661"/>
    </source>
</evidence>
<evidence type="ECO:0000256" key="2">
    <source>
        <dbReference type="ARBA" id="ARBA00002399"/>
    </source>
</evidence>
<dbReference type="PROSITE" id="PS51449">
    <property type="entry name" value="MTTASE_N"/>
    <property type="match status" value="1"/>
</dbReference>
<keyword evidence="5" id="KW-0963">Cytoplasm</keyword>
<evidence type="ECO:0000256" key="12">
    <source>
        <dbReference type="ARBA" id="ARBA00031213"/>
    </source>
</evidence>
<dbReference type="eggNOG" id="COG0621">
    <property type="taxonomic scope" value="Bacteria"/>
</dbReference>
<evidence type="ECO:0000256" key="11">
    <source>
        <dbReference type="ARBA" id="ARBA00023014"/>
    </source>
</evidence>
<dbReference type="EC" id="2.8.4.5" evidence="3"/>
<dbReference type="InterPro" id="IPR005839">
    <property type="entry name" value="Methylthiotransferase"/>
</dbReference>
<dbReference type="PANTHER" id="PTHR11918:SF45">
    <property type="entry name" value="THREONYLCARBAMOYLADENOSINE TRNA METHYLTHIOTRANSFERASE"/>
    <property type="match status" value="1"/>
</dbReference>
<evidence type="ECO:0000256" key="4">
    <source>
        <dbReference type="ARBA" id="ARBA00022485"/>
    </source>
</evidence>
<evidence type="ECO:0000256" key="1">
    <source>
        <dbReference type="ARBA" id="ARBA00001966"/>
    </source>
</evidence>
<dbReference type="SUPFAM" id="SSF102114">
    <property type="entry name" value="Radical SAM enzymes"/>
    <property type="match status" value="1"/>
</dbReference>
<dbReference type="GO" id="GO:0051539">
    <property type="term" value="F:4 iron, 4 sulfur cluster binding"/>
    <property type="evidence" value="ECO:0007669"/>
    <property type="project" value="UniProtKB-KW"/>
</dbReference>
<keyword evidence="19" id="KW-1185">Reference proteome</keyword>
<dbReference type="InterPro" id="IPR020612">
    <property type="entry name" value="Methylthiotransferase_CS"/>
</dbReference>
<keyword evidence="11" id="KW-0411">Iron-sulfur</keyword>
<dbReference type="SFLD" id="SFLDS00029">
    <property type="entry name" value="Radical_SAM"/>
    <property type="match status" value="1"/>
</dbReference>
<dbReference type="AlphaFoldDB" id="V7I1Q9"/>
<dbReference type="NCBIfam" id="TIGR01579">
    <property type="entry name" value="MiaB-like-C"/>
    <property type="match status" value="1"/>
</dbReference>
<dbReference type="SFLD" id="SFLDF00295">
    <property type="entry name" value="threonylcarbamoyladenosine_tRN"/>
    <property type="match status" value="1"/>
</dbReference>
<dbReference type="InterPro" id="IPR006638">
    <property type="entry name" value="Elp3/MiaA/NifB-like_rSAM"/>
</dbReference>
<gene>
    <name evidence="18" type="ORF">T472_0213115</name>
</gene>
<evidence type="ECO:0000256" key="6">
    <source>
        <dbReference type="ARBA" id="ARBA00022679"/>
    </source>
</evidence>
<sequence>MRVAVETLGCRVNTYDSEAMMELFEKDGFEVVGFAEKADVYVINTCTVTNMGDKKSRQHIHRAKRQNPDAVVAVVGCYSQVNKEEVASIEGVDVVLGSRNKSEIVFYVNKAMAERKQVVHVSDNIMLGARFEELSIRGYEGRTRAFMKIQDGCNRFCSYCIIPYARGGVSSKDRKKVIEEVRLLAAEGFKEIILSGIHIASYGQDFREDYGLIDLLEDLDGIDGIERIRIGSIEPMFFKGEAMERVLSLRKLCPHFHLSLQSGSDATLKRMNRRYTKEEYLDVVLKLRKSLPGVSITTDVIVGFPQETDDEFRETMDFLEKVRLDKIHTFKYSERKGTPAARMTGKVDPKTKDERSSLVMDLSDKLEEKHVLGIVGKRVKVLFEEGRDGAYYGYTPDYIRVKTKSLEDIEGHIRRVQITGSAKDTAFGELLDQQEE</sequence>
<proteinExistence type="inferred from homology"/>
<dbReference type="SMART" id="SM00729">
    <property type="entry name" value="Elp3"/>
    <property type="match status" value="1"/>
</dbReference>
<feature type="domain" description="MTTase N-terminal" evidence="16">
    <location>
        <begin position="1"/>
        <end position="113"/>
    </location>
</feature>
<organism evidence="18 19">
    <name type="scientific">Youngiibacter fragilis 232.1</name>
    <dbReference type="NCBI Taxonomy" id="994573"/>
    <lineage>
        <taxon>Bacteria</taxon>
        <taxon>Bacillati</taxon>
        <taxon>Bacillota</taxon>
        <taxon>Clostridia</taxon>
        <taxon>Eubacteriales</taxon>
        <taxon>Clostridiaceae</taxon>
        <taxon>Youngiibacter</taxon>
    </lineage>
</organism>
<evidence type="ECO:0000256" key="3">
    <source>
        <dbReference type="ARBA" id="ARBA00013273"/>
    </source>
</evidence>
<dbReference type="NCBIfam" id="TIGR00089">
    <property type="entry name" value="MiaB/RimO family radical SAM methylthiotransferase"/>
    <property type="match status" value="1"/>
</dbReference>
<dbReference type="InterPro" id="IPR058240">
    <property type="entry name" value="rSAM_sf"/>
</dbReference>
<dbReference type="GO" id="GO:0005840">
    <property type="term" value="C:ribosome"/>
    <property type="evidence" value="ECO:0007669"/>
    <property type="project" value="UniProtKB-KW"/>
</dbReference>
<dbReference type="Pfam" id="PF04055">
    <property type="entry name" value="Radical_SAM"/>
    <property type="match status" value="1"/>
</dbReference>
<dbReference type="PROSITE" id="PS01278">
    <property type="entry name" value="MTTASE_RADICAL"/>
    <property type="match status" value="1"/>
</dbReference>
<comment type="cofactor">
    <cofactor evidence="1">
        <name>[4Fe-4S] cluster</name>
        <dbReference type="ChEBI" id="CHEBI:49883"/>
    </cofactor>
</comment>
<dbReference type="GO" id="GO:0035598">
    <property type="term" value="F:tRNA (N(6)-L-threonylcarbamoyladenosine(37)-C(2))-methylthiotransferase activity"/>
    <property type="evidence" value="ECO:0007669"/>
    <property type="project" value="UniProtKB-EC"/>
</dbReference>
<feature type="domain" description="Radical SAM core" evidence="17">
    <location>
        <begin position="139"/>
        <end position="369"/>
    </location>
</feature>
<name>V7I1Q9_9CLOT</name>
<evidence type="ECO:0000313" key="18">
    <source>
        <dbReference type="EMBL" id="ETA80170.1"/>
    </source>
</evidence>
<dbReference type="CDD" id="cd01335">
    <property type="entry name" value="Radical_SAM"/>
    <property type="match status" value="1"/>
</dbReference>
<comment type="catalytic activity">
    <reaction evidence="13">
        <text>N(6)-L-threonylcarbamoyladenosine(37) in tRNA + (sulfur carrier)-SH + AH2 + 2 S-adenosyl-L-methionine = 2-methylsulfanyl-N(6)-L-threonylcarbamoyladenosine(37) in tRNA + (sulfur carrier)-H + 5'-deoxyadenosine + L-methionine + A + S-adenosyl-L-homocysteine + 2 H(+)</text>
        <dbReference type="Rhea" id="RHEA:37075"/>
        <dbReference type="Rhea" id="RHEA-COMP:10163"/>
        <dbReference type="Rhea" id="RHEA-COMP:11092"/>
        <dbReference type="Rhea" id="RHEA-COMP:14737"/>
        <dbReference type="Rhea" id="RHEA-COMP:14739"/>
        <dbReference type="ChEBI" id="CHEBI:13193"/>
        <dbReference type="ChEBI" id="CHEBI:15378"/>
        <dbReference type="ChEBI" id="CHEBI:17319"/>
        <dbReference type="ChEBI" id="CHEBI:17499"/>
        <dbReference type="ChEBI" id="CHEBI:29917"/>
        <dbReference type="ChEBI" id="CHEBI:57844"/>
        <dbReference type="ChEBI" id="CHEBI:57856"/>
        <dbReference type="ChEBI" id="CHEBI:59789"/>
        <dbReference type="ChEBI" id="CHEBI:64428"/>
        <dbReference type="ChEBI" id="CHEBI:74418"/>
        <dbReference type="ChEBI" id="CHEBI:74420"/>
        <dbReference type="EC" id="2.8.4.5"/>
    </reaction>
</comment>